<dbReference type="PANTHER" id="PTHR43499">
    <property type="entry name" value="ABC TRANSPORTER I FAMILY MEMBER 1"/>
    <property type="match status" value="1"/>
</dbReference>
<keyword evidence="6" id="KW-0472">Membrane</keyword>
<dbReference type="SMART" id="SM00382">
    <property type="entry name" value="AAA"/>
    <property type="match status" value="1"/>
</dbReference>
<evidence type="ECO:0000259" key="7">
    <source>
        <dbReference type="PROSITE" id="PS50893"/>
    </source>
</evidence>
<dbReference type="InterPro" id="IPR003439">
    <property type="entry name" value="ABC_transporter-like_ATP-bd"/>
</dbReference>
<evidence type="ECO:0000313" key="9">
    <source>
        <dbReference type="Proteomes" id="UP000199495"/>
    </source>
</evidence>
<evidence type="ECO:0000256" key="6">
    <source>
        <dbReference type="ARBA" id="ARBA00023136"/>
    </source>
</evidence>
<dbReference type="OrthoDB" id="9800654at2"/>
<dbReference type="Pfam" id="PF00005">
    <property type="entry name" value="ABC_tran"/>
    <property type="match status" value="1"/>
</dbReference>
<accession>A0A1G7SG96</accession>
<evidence type="ECO:0000256" key="3">
    <source>
        <dbReference type="ARBA" id="ARBA00022748"/>
    </source>
</evidence>
<evidence type="ECO:0000256" key="4">
    <source>
        <dbReference type="ARBA" id="ARBA00022840"/>
    </source>
</evidence>
<keyword evidence="2" id="KW-0547">Nucleotide-binding</keyword>
<proteinExistence type="predicted"/>
<evidence type="ECO:0000256" key="5">
    <source>
        <dbReference type="ARBA" id="ARBA00022967"/>
    </source>
</evidence>
<dbReference type="NCBIfam" id="TIGR01189">
    <property type="entry name" value="ccmA"/>
    <property type="match status" value="1"/>
</dbReference>
<reference evidence="8 9" key="1">
    <citation type="submission" date="2016-10" db="EMBL/GenBank/DDBJ databases">
        <authorList>
            <person name="de Groot N.N."/>
        </authorList>
    </citation>
    <scope>NUCLEOTIDE SEQUENCE [LARGE SCALE GENOMIC DNA]</scope>
    <source>
        <strain evidence="8 9">CGMCC 1.10267</strain>
    </source>
</reference>
<evidence type="ECO:0000313" key="8">
    <source>
        <dbReference type="EMBL" id="SDG21961.1"/>
    </source>
</evidence>
<dbReference type="GO" id="GO:0005524">
    <property type="term" value="F:ATP binding"/>
    <property type="evidence" value="ECO:0007669"/>
    <property type="project" value="UniProtKB-KW"/>
</dbReference>
<protein>
    <submittedName>
        <fullName evidence="8">Heme exporter protein A</fullName>
    </submittedName>
</protein>
<dbReference type="GO" id="GO:0016887">
    <property type="term" value="F:ATP hydrolysis activity"/>
    <property type="evidence" value="ECO:0007669"/>
    <property type="project" value="InterPro"/>
</dbReference>
<keyword evidence="5" id="KW-1278">Translocase</keyword>
<dbReference type="Proteomes" id="UP000199495">
    <property type="component" value="Unassembled WGS sequence"/>
</dbReference>
<keyword evidence="3" id="KW-0201">Cytochrome c-type biogenesis</keyword>
<name>A0A1G7SG96_9HYPH</name>
<dbReference type="AlphaFoldDB" id="A0A1G7SG96"/>
<evidence type="ECO:0000256" key="2">
    <source>
        <dbReference type="ARBA" id="ARBA00022741"/>
    </source>
</evidence>
<dbReference type="InterPro" id="IPR027417">
    <property type="entry name" value="P-loop_NTPase"/>
</dbReference>
<dbReference type="GO" id="GO:0022857">
    <property type="term" value="F:transmembrane transporter activity"/>
    <property type="evidence" value="ECO:0007669"/>
    <property type="project" value="InterPro"/>
</dbReference>
<dbReference type="InterPro" id="IPR005895">
    <property type="entry name" value="ABC_transptr_haem_export_CcmA"/>
</dbReference>
<gene>
    <name evidence="8" type="ORF">SAMN04487974_101491</name>
</gene>
<keyword evidence="4" id="KW-0067">ATP-binding</keyword>
<dbReference type="PANTHER" id="PTHR43499:SF1">
    <property type="entry name" value="ABC TRANSPORTER I FAMILY MEMBER 1"/>
    <property type="match status" value="1"/>
</dbReference>
<dbReference type="InterPro" id="IPR003593">
    <property type="entry name" value="AAA+_ATPase"/>
</dbReference>
<dbReference type="SUPFAM" id="SSF52540">
    <property type="entry name" value="P-loop containing nucleoside triphosphate hydrolases"/>
    <property type="match status" value="1"/>
</dbReference>
<keyword evidence="9" id="KW-1185">Reference proteome</keyword>
<dbReference type="Gene3D" id="3.40.50.300">
    <property type="entry name" value="P-loop containing nucleotide triphosphate hydrolases"/>
    <property type="match status" value="1"/>
</dbReference>
<dbReference type="GO" id="GO:0017004">
    <property type="term" value="P:cytochrome complex assembly"/>
    <property type="evidence" value="ECO:0007669"/>
    <property type="project" value="UniProtKB-KW"/>
</dbReference>
<sequence>MLEKRLVAKDLTLIRGGRPVLSDLSFTVRSGQALYLRGPNGVGKSSALMVLAGLLAPQGGSTAFEGGDPDVQPLSHLHYVGHDPAIKTGMSLAENLAFWVDVLGGDAGTVSQALSEAGLGGLDKIDAGMLSAGQTRRLALARLIAVPRPLWLLDEPTSALDSEGADWVARLISQHIASGGLAVIATHLDIAIAGEVETLNFSRAAA</sequence>
<feature type="domain" description="ABC transporter" evidence="7">
    <location>
        <begin position="6"/>
        <end position="206"/>
    </location>
</feature>
<evidence type="ECO:0000256" key="1">
    <source>
        <dbReference type="ARBA" id="ARBA00022448"/>
    </source>
</evidence>
<dbReference type="PROSITE" id="PS50893">
    <property type="entry name" value="ABC_TRANSPORTER_2"/>
    <property type="match status" value="1"/>
</dbReference>
<keyword evidence="1" id="KW-0813">Transport</keyword>
<dbReference type="RefSeq" id="WP_090590850.1">
    <property type="nucleotide sequence ID" value="NZ_FNCS01000001.1"/>
</dbReference>
<dbReference type="EMBL" id="FNCS01000001">
    <property type="protein sequence ID" value="SDG21961.1"/>
    <property type="molecule type" value="Genomic_DNA"/>
</dbReference>
<organism evidence="8 9">
    <name type="scientific">Pelagibacterium luteolum</name>
    <dbReference type="NCBI Taxonomy" id="440168"/>
    <lineage>
        <taxon>Bacteria</taxon>
        <taxon>Pseudomonadati</taxon>
        <taxon>Pseudomonadota</taxon>
        <taxon>Alphaproteobacteria</taxon>
        <taxon>Hyphomicrobiales</taxon>
        <taxon>Devosiaceae</taxon>
        <taxon>Pelagibacterium</taxon>
    </lineage>
</organism>
<dbReference type="STRING" id="440168.SAMN04487974_101491"/>